<dbReference type="AlphaFoldDB" id="A0A7R9GWI8"/>
<gene>
    <name evidence="1" type="ORF">TCEB3V08_LOCUS5390</name>
</gene>
<dbReference type="EMBL" id="OC318014">
    <property type="protein sequence ID" value="CAD7400198.1"/>
    <property type="molecule type" value="Genomic_DNA"/>
</dbReference>
<name>A0A7R9GWI8_TIMCR</name>
<proteinExistence type="predicted"/>
<evidence type="ECO:0000313" key="1">
    <source>
        <dbReference type="EMBL" id="CAD7400198.1"/>
    </source>
</evidence>
<accession>A0A7R9GWI8</accession>
<sequence>MCHVVRVVAARIDLSRWKITLSTPDQDSNLNIPIISSLVYCESSALDHAATKVETYHPHPHSVQSDTVHCFEDPRGGACVQSIPPTPERFLLRQQRDWGNFRAGRWQHRFTPPTAI</sequence>
<reference evidence="1" key="1">
    <citation type="submission" date="2020-11" db="EMBL/GenBank/DDBJ databases">
        <authorList>
            <person name="Tran Van P."/>
        </authorList>
    </citation>
    <scope>NUCLEOTIDE SEQUENCE</scope>
</reference>
<protein>
    <submittedName>
        <fullName evidence="1">Uncharacterized protein</fullName>
    </submittedName>
</protein>
<organism evidence="1">
    <name type="scientific">Timema cristinae</name>
    <name type="common">Walking stick</name>
    <dbReference type="NCBI Taxonomy" id="61476"/>
    <lineage>
        <taxon>Eukaryota</taxon>
        <taxon>Metazoa</taxon>
        <taxon>Ecdysozoa</taxon>
        <taxon>Arthropoda</taxon>
        <taxon>Hexapoda</taxon>
        <taxon>Insecta</taxon>
        <taxon>Pterygota</taxon>
        <taxon>Neoptera</taxon>
        <taxon>Polyneoptera</taxon>
        <taxon>Phasmatodea</taxon>
        <taxon>Timematodea</taxon>
        <taxon>Timematoidea</taxon>
        <taxon>Timematidae</taxon>
        <taxon>Timema</taxon>
    </lineage>
</organism>